<protein>
    <submittedName>
        <fullName evidence="3">Uncharacterized protein</fullName>
    </submittedName>
</protein>
<keyword evidence="2" id="KW-0472">Membrane</keyword>
<evidence type="ECO:0000313" key="4">
    <source>
        <dbReference type="Proteomes" id="UP000199501"/>
    </source>
</evidence>
<keyword evidence="2" id="KW-0812">Transmembrane</keyword>
<evidence type="ECO:0000256" key="2">
    <source>
        <dbReference type="SAM" id="Phobius"/>
    </source>
</evidence>
<evidence type="ECO:0000313" key="3">
    <source>
        <dbReference type="EMBL" id="SDC29439.1"/>
    </source>
</evidence>
<feature type="region of interest" description="Disordered" evidence="1">
    <location>
        <begin position="58"/>
        <end position="97"/>
    </location>
</feature>
<dbReference type="RefSeq" id="WP_324187492.1">
    <property type="nucleotide sequence ID" value="NZ_FMZZ01000001.1"/>
</dbReference>
<keyword evidence="2" id="KW-1133">Transmembrane helix</keyword>
<accession>A0A1G6KEC7</accession>
<proteinExistence type="predicted"/>
<name>A0A1G6KEC7_9PSEU</name>
<reference evidence="4" key="1">
    <citation type="submission" date="2016-10" db="EMBL/GenBank/DDBJ databases">
        <authorList>
            <person name="Varghese N."/>
            <person name="Submissions S."/>
        </authorList>
    </citation>
    <scope>NUCLEOTIDE SEQUENCE [LARGE SCALE GENOMIC DNA]</scope>
    <source>
        <strain evidence="4">IBRC-M 10403</strain>
    </source>
</reference>
<dbReference type="Proteomes" id="UP000199501">
    <property type="component" value="Unassembled WGS sequence"/>
</dbReference>
<dbReference type="EMBL" id="FMZZ01000001">
    <property type="protein sequence ID" value="SDC29439.1"/>
    <property type="molecule type" value="Genomic_DNA"/>
</dbReference>
<organism evidence="3 4">
    <name type="scientific">Actinokineospora iranica</name>
    <dbReference type="NCBI Taxonomy" id="1271860"/>
    <lineage>
        <taxon>Bacteria</taxon>
        <taxon>Bacillati</taxon>
        <taxon>Actinomycetota</taxon>
        <taxon>Actinomycetes</taxon>
        <taxon>Pseudonocardiales</taxon>
        <taxon>Pseudonocardiaceae</taxon>
        <taxon>Actinokineospora</taxon>
    </lineage>
</organism>
<evidence type="ECO:0000256" key="1">
    <source>
        <dbReference type="SAM" id="MobiDB-lite"/>
    </source>
</evidence>
<gene>
    <name evidence="3" type="ORF">SAMN05216174_101873</name>
</gene>
<feature type="compositionally biased region" description="Pro residues" evidence="1">
    <location>
        <begin position="67"/>
        <end position="81"/>
    </location>
</feature>
<dbReference type="AlphaFoldDB" id="A0A1G6KEC7"/>
<keyword evidence="4" id="KW-1185">Reference proteome</keyword>
<feature type="transmembrane region" description="Helical" evidence="2">
    <location>
        <begin position="29"/>
        <end position="48"/>
    </location>
</feature>
<sequence>MVLLIVLLLVLAAFGLLIAALTTANTLWAWVSVVISLVAAAILLLDWLGNRRRAAAAEAAKPDEPEPPTAVEPPAPTPVAPEEPVSADPADEPAEEATDAADLLVISELTADVRVLDERPRYHLTGCNWLAGRQSLILPVSEARQLGFTPCGLCTPDAVLAAKHRESRAAKQPRPGAS</sequence>
<dbReference type="STRING" id="1271860.SAMN05216174_101873"/>